<reference evidence="5" key="1">
    <citation type="submission" date="2018-05" db="EMBL/GenBank/DDBJ databases">
        <authorList>
            <person name="Lanie J.A."/>
            <person name="Ng W.-L."/>
            <person name="Kazmierczak K.M."/>
            <person name="Andrzejewski T.M."/>
            <person name="Davidsen T.M."/>
            <person name="Wayne K.J."/>
            <person name="Tettelin H."/>
            <person name="Glass J.I."/>
            <person name="Rusch D."/>
            <person name="Podicherti R."/>
            <person name="Tsui H.-C.T."/>
            <person name="Winkler M.E."/>
        </authorList>
    </citation>
    <scope>NUCLEOTIDE SEQUENCE</scope>
</reference>
<dbReference type="GO" id="GO:0005737">
    <property type="term" value="C:cytoplasm"/>
    <property type="evidence" value="ECO:0007669"/>
    <property type="project" value="TreeGrafter"/>
</dbReference>
<dbReference type="PANTHER" id="PTHR30502:SF0">
    <property type="entry name" value="PHOSPHOENOLPYRUVATE CARBOXYLASE FAMILY PROTEIN"/>
    <property type="match status" value="1"/>
</dbReference>
<evidence type="ECO:0000256" key="2">
    <source>
        <dbReference type="ARBA" id="ARBA00022723"/>
    </source>
</evidence>
<dbReference type="GO" id="GO:0046872">
    <property type="term" value="F:metal ion binding"/>
    <property type="evidence" value="ECO:0007669"/>
    <property type="project" value="UniProtKB-KW"/>
</dbReference>
<dbReference type="GO" id="GO:0016832">
    <property type="term" value="F:aldehyde-lyase activity"/>
    <property type="evidence" value="ECO:0007669"/>
    <property type="project" value="TreeGrafter"/>
</dbReference>
<proteinExistence type="inferred from homology"/>
<dbReference type="InterPro" id="IPR040442">
    <property type="entry name" value="Pyrv_kinase-like_dom_sf"/>
</dbReference>
<keyword evidence="3" id="KW-0456">Lyase</keyword>
<dbReference type="AlphaFoldDB" id="A0A382DDU4"/>
<dbReference type="SUPFAM" id="SSF51621">
    <property type="entry name" value="Phosphoenolpyruvate/pyruvate domain"/>
    <property type="match status" value="1"/>
</dbReference>
<dbReference type="InterPro" id="IPR050251">
    <property type="entry name" value="HpcH-HpaI_aldolase"/>
</dbReference>
<evidence type="ECO:0000313" key="5">
    <source>
        <dbReference type="EMBL" id="SVB36640.1"/>
    </source>
</evidence>
<dbReference type="Pfam" id="PF03328">
    <property type="entry name" value="HpcH_HpaI"/>
    <property type="match status" value="1"/>
</dbReference>
<dbReference type="InterPro" id="IPR015813">
    <property type="entry name" value="Pyrv/PenolPyrv_kinase-like_dom"/>
</dbReference>
<evidence type="ECO:0000259" key="4">
    <source>
        <dbReference type="Pfam" id="PF03328"/>
    </source>
</evidence>
<evidence type="ECO:0000256" key="3">
    <source>
        <dbReference type="ARBA" id="ARBA00023239"/>
    </source>
</evidence>
<organism evidence="5">
    <name type="scientific">marine metagenome</name>
    <dbReference type="NCBI Taxonomy" id="408172"/>
    <lineage>
        <taxon>unclassified sequences</taxon>
        <taxon>metagenomes</taxon>
        <taxon>ecological metagenomes</taxon>
    </lineage>
</organism>
<accession>A0A382DDU4</accession>
<dbReference type="InterPro" id="IPR005000">
    <property type="entry name" value="Aldolase/citrate-lyase_domain"/>
</dbReference>
<dbReference type="Gene3D" id="3.20.20.60">
    <property type="entry name" value="Phosphoenolpyruvate-binding domains"/>
    <property type="match status" value="1"/>
</dbReference>
<name>A0A382DDU4_9ZZZZ</name>
<dbReference type="PANTHER" id="PTHR30502">
    <property type="entry name" value="2-KETO-3-DEOXY-L-RHAMNONATE ALDOLASE"/>
    <property type="match status" value="1"/>
</dbReference>
<comment type="similarity">
    <text evidence="1">Belongs to the HpcH/HpaI aldolase family.</text>
</comment>
<feature type="domain" description="HpcH/HpaI aldolase/citrate lyase" evidence="4">
    <location>
        <begin position="32"/>
        <end position="224"/>
    </location>
</feature>
<evidence type="ECO:0000256" key="1">
    <source>
        <dbReference type="ARBA" id="ARBA00005568"/>
    </source>
</evidence>
<sequence length="263" mass="29289">MSDPSATINNPAKNLLQSRKPVLVFNVFETLRPSVIKIVKQTGYDMLMIETEHVLHDEYTLTNFIISARDNGLSPIITVPTTDRILVSRLLDAGALGINLCHAETPDQVDDMVRWMKYPPIGERALFMGANVDYQNADAEQYCREANQATMLVLKIESRKGVENAEQLIANEHVDGVIFGPGDLAASMGFHGGWQHPEVLSAMESVIEIALAKGVAVEPAEFPANKTEYVQQKERGIQFFGPTRETEYQLLRDAAERALDAYR</sequence>
<protein>
    <recommendedName>
        <fullName evidence="4">HpcH/HpaI aldolase/citrate lyase domain-containing protein</fullName>
    </recommendedName>
</protein>
<gene>
    <name evidence="5" type="ORF">METZ01_LOCUS189494</name>
</gene>
<dbReference type="EMBL" id="UINC01038920">
    <property type="protein sequence ID" value="SVB36640.1"/>
    <property type="molecule type" value="Genomic_DNA"/>
</dbReference>
<keyword evidence="2" id="KW-0479">Metal-binding</keyword>